<protein>
    <recommendedName>
        <fullName evidence="7">Root UVB sensitive family</fullName>
    </recommendedName>
</protein>
<evidence type="ECO:0000256" key="2">
    <source>
        <dbReference type="SAM" id="MobiDB-lite"/>
    </source>
</evidence>
<evidence type="ECO:0000313" key="5">
    <source>
        <dbReference type="EMBL" id="CAK9198577.1"/>
    </source>
</evidence>
<dbReference type="InterPro" id="IPR054549">
    <property type="entry name" value="UVB_sens_RUS_dom"/>
</dbReference>
<accession>A0ABP0TK39</accession>
<dbReference type="PANTHER" id="PTHR12770">
    <property type="entry name" value="RUS1 FAMILY PROTEIN C16ORF58"/>
    <property type="match status" value="1"/>
</dbReference>
<comment type="similarity">
    <text evidence="1">Belongs to the RUS1 family.</text>
</comment>
<reference evidence="5" key="1">
    <citation type="submission" date="2024-02" db="EMBL/GenBank/DDBJ databases">
        <authorList>
            <consortium name="ELIXIR-Norway"/>
            <consortium name="Elixir Norway"/>
        </authorList>
    </citation>
    <scope>NUCLEOTIDE SEQUENCE</scope>
</reference>
<evidence type="ECO:0000259" key="4">
    <source>
        <dbReference type="Pfam" id="PF24160"/>
    </source>
</evidence>
<sequence length="720" mass="79855">MDCCRCCCRRQVLWECGGQQQSSSWILISPPSSTRRRSLSSHTLQRSSSLLSSSSSALTICTGFQTRISVRRTRRRRKKQHCGGDGAAAAVRKSLGPYSDYSNSNNSSRNVPDTSESLELKERRQQQQQQQEEGGRAGAGLPQLLLQERRSGIVVSRYRVDTQSGSWCKESSESIDSSSSVAGEFFMQEEEDHAQDLGLPFQVPQNLRNFFLPSGFPDSVSDDYMPYMLWQFPTNVTGWICSTLVTSSLLKAVGIGGDGSSAAAAAAAIKWVSKDGLGTVGRLFIGGRFGSLFDEDPKQWRMYADFIGSAGSIFELATPLAPGAFLLLASLGNLTKATAKGLKDPSFRVIQNHFAVSENVGDVAAKEEVWGVAGQLVGLAFGRTPGVSTSYWELVATWACIRSLHLWLRYQTLGVLCFSTINYKRAVILIEAHLSGTPLPGLEECNLAEQLLVPRFFLKPQIRVGCSLEELFGPSPSKLKVEELLSLYQLEKYVLVLHLNPLHGLEARILLKEGASNMTLLRGLYQACWLLRQKPPSSGDSTTSLHLGAAGNGNSRCDMKDQQEQLRRSVEVLQQDFNEFVQGMQEQGWEMPLEELLFTVNPEKFTNFSAQDFLKASYSISPRNIDKRNIGIFKFLQTNQTQRKSSKKPMKQIQQFMRKDNNPHKKSGSHSSFPSSLVGGGLPQDQITKKFICFRVDGANVFQGTKINVTRQIRDNCVPH</sequence>
<dbReference type="EMBL" id="OZ019904">
    <property type="protein sequence ID" value="CAK9198577.1"/>
    <property type="molecule type" value="Genomic_DNA"/>
</dbReference>
<feature type="region of interest" description="Disordered" evidence="2">
    <location>
        <begin position="93"/>
        <end position="140"/>
    </location>
</feature>
<keyword evidence="6" id="KW-1185">Reference proteome</keyword>
<dbReference type="InterPro" id="IPR055412">
    <property type="entry name" value="UVB_sens_C"/>
</dbReference>
<dbReference type="Pfam" id="PF04884">
    <property type="entry name" value="UVB_sens_prot"/>
    <property type="match status" value="1"/>
</dbReference>
<evidence type="ECO:0000259" key="3">
    <source>
        <dbReference type="Pfam" id="PF04884"/>
    </source>
</evidence>
<dbReference type="Pfam" id="PF24160">
    <property type="entry name" value="UVB_sens_C"/>
    <property type="match status" value="1"/>
</dbReference>
<proteinExistence type="inferred from homology"/>
<feature type="domain" description="Root UVB sensitive protein C-terminal" evidence="4">
    <location>
        <begin position="443"/>
        <end position="591"/>
    </location>
</feature>
<gene>
    <name evidence="5" type="ORF">CSSPTR1EN2_LOCUS4506</name>
</gene>
<evidence type="ECO:0000313" key="6">
    <source>
        <dbReference type="Proteomes" id="UP001497512"/>
    </source>
</evidence>
<feature type="domain" description="Protein root UVB sensitive/RUS" evidence="3">
    <location>
        <begin position="203"/>
        <end position="435"/>
    </location>
</feature>
<evidence type="ECO:0000256" key="1">
    <source>
        <dbReference type="ARBA" id="ARBA00007558"/>
    </source>
</evidence>
<name>A0ABP0TK39_9BRYO</name>
<evidence type="ECO:0008006" key="7">
    <source>
        <dbReference type="Google" id="ProtNLM"/>
    </source>
</evidence>
<dbReference type="InterPro" id="IPR006968">
    <property type="entry name" value="RUS_fam"/>
</dbReference>
<dbReference type="Proteomes" id="UP001497512">
    <property type="component" value="Chromosome 12"/>
</dbReference>
<organism evidence="5 6">
    <name type="scientific">Sphagnum troendelagicum</name>
    <dbReference type="NCBI Taxonomy" id="128251"/>
    <lineage>
        <taxon>Eukaryota</taxon>
        <taxon>Viridiplantae</taxon>
        <taxon>Streptophyta</taxon>
        <taxon>Embryophyta</taxon>
        <taxon>Bryophyta</taxon>
        <taxon>Sphagnophytina</taxon>
        <taxon>Sphagnopsida</taxon>
        <taxon>Sphagnales</taxon>
        <taxon>Sphagnaceae</taxon>
        <taxon>Sphagnum</taxon>
    </lineage>
</organism>
<feature type="region of interest" description="Disordered" evidence="2">
    <location>
        <begin position="660"/>
        <end position="679"/>
    </location>
</feature>
<dbReference type="PANTHER" id="PTHR12770:SF27">
    <property type="entry name" value="PROTEIN ROOT UVB SENSITIVE 5"/>
    <property type="match status" value="1"/>
</dbReference>
<feature type="region of interest" description="Disordered" evidence="2">
    <location>
        <begin position="537"/>
        <end position="557"/>
    </location>
</feature>